<keyword evidence="2" id="KW-0813">Transport</keyword>
<evidence type="ECO:0000313" key="6">
    <source>
        <dbReference type="Proteomes" id="UP000248553"/>
    </source>
</evidence>
<dbReference type="Gene3D" id="1.10.287.470">
    <property type="entry name" value="Helix hairpin bin"/>
    <property type="match status" value="1"/>
</dbReference>
<dbReference type="PROSITE" id="PS51257">
    <property type="entry name" value="PROKAR_LIPOPROTEIN"/>
    <property type="match status" value="1"/>
</dbReference>
<evidence type="ECO:0000256" key="3">
    <source>
        <dbReference type="SAM" id="MobiDB-lite"/>
    </source>
</evidence>
<dbReference type="PANTHER" id="PTHR30097">
    <property type="entry name" value="CATION EFFLUX SYSTEM PROTEIN CUSB"/>
    <property type="match status" value="1"/>
</dbReference>
<comment type="similarity">
    <text evidence="1">Belongs to the membrane fusion protein (MFP) (TC 8.A.1) family.</text>
</comment>
<dbReference type="NCBIfam" id="TIGR01730">
    <property type="entry name" value="RND_mfp"/>
    <property type="match status" value="1"/>
</dbReference>
<dbReference type="AlphaFoldDB" id="A0A328B586"/>
<dbReference type="GO" id="GO:0022857">
    <property type="term" value="F:transmembrane transporter activity"/>
    <property type="evidence" value="ECO:0007669"/>
    <property type="project" value="InterPro"/>
</dbReference>
<dbReference type="InterPro" id="IPR051909">
    <property type="entry name" value="MFP_Cation_Efflux"/>
</dbReference>
<sequence length="406" mass="43302">MKNIATLALLLSLTLAGCSKEPNETIDADHAEATTEAGEHAGEAGAAGGEAHEEEEATDVVTLSAAEQQAGGLKTGPLSTRPMGAGLAVNGTLDVPPESSVSITAPLGGYVQSTELLQGTRVRKGEVLAVIRNPAFVTLQSEYLELRSRLKFATAELARQRELYQQEVAPLKNYQRAQAEVEALQVQTSAQAAQLRIAGLPVGGAITTTATLRAPRTGFVRAVNVTVGQSVTATEPLFEIVDPEHLHVELTVFERDVARVQNGQLIRFTLASDSTGTRRERTARVYLVGKAIGEDRTVRVHGHLDQENDPALLPGLYVRALIETGRTDAAALPDAALVRFEGKHYAYAVEAAGRYRMVPVTPGRSEDGYTEVTLPESVPASTTFVTDGAYSLLAKMKNAEEEGEGH</sequence>
<dbReference type="OrthoDB" id="9814657at2"/>
<evidence type="ECO:0000256" key="2">
    <source>
        <dbReference type="ARBA" id="ARBA00022448"/>
    </source>
</evidence>
<dbReference type="SUPFAM" id="SSF111369">
    <property type="entry name" value="HlyD-like secretion proteins"/>
    <property type="match status" value="1"/>
</dbReference>
<dbReference type="GO" id="GO:0015679">
    <property type="term" value="P:plasma membrane copper ion transport"/>
    <property type="evidence" value="ECO:0007669"/>
    <property type="project" value="TreeGrafter"/>
</dbReference>
<dbReference type="InterPro" id="IPR006143">
    <property type="entry name" value="RND_pump_MFP"/>
</dbReference>
<name>A0A328B586_9BACT</name>
<evidence type="ECO:0000259" key="4">
    <source>
        <dbReference type="Pfam" id="PF25973"/>
    </source>
</evidence>
<dbReference type="RefSeq" id="WP_111480548.1">
    <property type="nucleotide sequence ID" value="NZ_QHKM01000013.1"/>
</dbReference>
<dbReference type="Gene3D" id="2.40.30.170">
    <property type="match status" value="1"/>
</dbReference>
<gene>
    <name evidence="5" type="ORF">DLM85_23065</name>
</gene>
<feature type="domain" description="CzcB-like barrel-sandwich hybrid" evidence="4">
    <location>
        <begin position="101"/>
        <end position="242"/>
    </location>
</feature>
<dbReference type="GO" id="GO:0016020">
    <property type="term" value="C:membrane"/>
    <property type="evidence" value="ECO:0007669"/>
    <property type="project" value="InterPro"/>
</dbReference>
<accession>A0A328B586</accession>
<keyword evidence="6" id="KW-1185">Reference proteome</keyword>
<feature type="region of interest" description="Disordered" evidence="3">
    <location>
        <begin position="34"/>
        <end position="59"/>
    </location>
</feature>
<proteinExistence type="inferred from homology"/>
<organism evidence="5 6">
    <name type="scientific">Hymenobacter edaphi</name>
    <dbReference type="NCBI Taxonomy" id="2211146"/>
    <lineage>
        <taxon>Bacteria</taxon>
        <taxon>Pseudomonadati</taxon>
        <taxon>Bacteroidota</taxon>
        <taxon>Cytophagia</taxon>
        <taxon>Cytophagales</taxon>
        <taxon>Hymenobacteraceae</taxon>
        <taxon>Hymenobacter</taxon>
    </lineage>
</organism>
<dbReference type="EMBL" id="QHKM01000013">
    <property type="protein sequence ID" value="RAK62572.1"/>
    <property type="molecule type" value="Genomic_DNA"/>
</dbReference>
<dbReference type="GO" id="GO:0030313">
    <property type="term" value="C:cell envelope"/>
    <property type="evidence" value="ECO:0007669"/>
    <property type="project" value="TreeGrafter"/>
</dbReference>
<dbReference type="Proteomes" id="UP000248553">
    <property type="component" value="Unassembled WGS sequence"/>
</dbReference>
<dbReference type="Pfam" id="PF25973">
    <property type="entry name" value="BSH_CzcB"/>
    <property type="match status" value="1"/>
</dbReference>
<comment type="caution">
    <text evidence="5">The sequence shown here is derived from an EMBL/GenBank/DDBJ whole genome shotgun (WGS) entry which is preliminary data.</text>
</comment>
<evidence type="ECO:0000256" key="1">
    <source>
        <dbReference type="ARBA" id="ARBA00009477"/>
    </source>
</evidence>
<dbReference type="Gene3D" id="2.40.50.100">
    <property type="match status" value="1"/>
</dbReference>
<dbReference type="InterPro" id="IPR058647">
    <property type="entry name" value="BSH_CzcB-like"/>
</dbReference>
<dbReference type="PANTHER" id="PTHR30097:SF4">
    <property type="entry name" value="SLR6042 PROTEIN"/>
    <property type="match status" value="1"/>
</dbReference>
<reference evidence="6" key="1">
    <citation type="submission" date="2018-05" db="EMBL/GenBank/DDBJ databases">
        <authorList>
            <person name="Nie L."/>
        </authorList>
    </citation>
    <scope>NUCLEOTIDE SEQUENCE [LARGE SCALE GENOMIC DNA]</scope>
    <source>
        <strain evidence="6">NL</strain>
    </source>
</reference>
<protein>
    <submittedName>
        <fullName evidence="5">Efflux transporter periplasmic adaptor subunit</fullName>
    </submittedName>
</protein>
<dbReference type="Gene3D" id="2.40.420.20">
    <property type="match status" value="1"/>
</dbReference>
<dbReference type="GO" id="GO:0060003">
    <property type="term" value="P:copper ion export"/>
    <property type="evidence" value="ECO:0007669"/>
    <property type="project" value="TreeGrafter"/>
</dbReference>
<evidence type="ECO:0000313" key="5">
    <source>
        <dbReference type="EMBL" id="RAK62572.1"/>
    </source>
</evidence>